<dbReference type="Pfam" id="PF18928">
    <property type="entry name" value="DUF5677"/>
    <property type="match status" value="1"/>
</dbReference>
<dbReference type="RefSeq" id="WP_331268400.1">
    <property type="nucleotide sequence ID" value="NZ_BAAAZA010000025.1"/>
</dbReference>
<gene>
    <name evidence="1" type="ORF">GCM10022207_66340</name>
</gene>
<evidence type="ECO:0000313" key="1">
    <source>
        <dbReference type="EMBL" id="GAA3889595.1"/>
    </source>
</evidence>
<keyword evidence="2" id="KW-1185">Reference proteome</keyword>
<name>A0ABP7KXS6_9ACTN</name>
<dbReference type="EMBL" id="BAAAZA010000025">
    <property type="protein sequence ID" value="GAA3889595.1"/>
    <property type="molecule type" value="Genomic_DNA"/>
</dbReference>
<evidence type="ECO:0000313" key="2">
    <source>
        <dbReference type="Proteomes" id="UP001501563"/>
    </source>
</evidence>
<dbReference type="InterPro" id="IPR043733">
    <property type="entry name" value="DUF5677"/>
</dbReference>
<organism evidence="1 2">
    <name type="scientific">Streptomyces lannensis</name>
    <dbReference type="NCBI Taxonomy" id="766498"/>
    <lineage>
        <taxon>Bacteria</taxon>
        <taxon>Bacillati</taxon>
        <taxon>Actinomycetota</taxon>
        <taxon>Actinomycetes</taxon>
        <taxon>Kitasatosporales</taxon>
        <taxon>Streptomycetaceae</taxon>
        <taxon>Streptomyces</taxon>
    </lineage>
</organism>
<sequence>MPEDLTVEHERAYKGLEALARLVEDSSGALQPAGEDVRPFFVAWGMLANVHRQAAAVVLLHRQGFGHETAPNRRSMLEHAAQVWWLAEDGPDAVDSMNHALQYKQRKLREATDSAGITYDTTIADAAVVLPRSRAQTYNNMGHLLQRIGAPLHAIYAGESLLSHATLTSAERFYAGVDAETVHLLSEPQYPQHAPSPDGRAPYIALVLTWFAMSCFNQLLAGQPWSAELQLVARETGIEDIAAHTNGAH</sequence>
<reference evidence="2" key="1">
    <citation type="journal article" date="2019" name="Int. J. Syst. Evol. Microbiol.">
        <title>The Global Catalogue of Microorganisms (GCM) 10K type strain sequencing project: providing services to taxonomists for standard genome sequencing and annotation.</title>
        <authorList>
            <consortium name="The Broad Institute Genomics Platform"/>
            <consortium name="The Broad Institute Genome Sequencing Center for Infectious Disease"/>
            <person name="Wu L."/>
            <person name="Ma J."/>
        </authorList>
    </citation>
    <scope>NUCLEOTIDE SEQUENCE [LARGE SCALE GENOMIC DNA]</scope>
    <source>
        <strain evidence="2">JCM 16578</strain>
    </source>
</reference>
<proteinExistence type="predicted"/>
<accession>A0ABP7KXS6</accession>
<dbReference type="Proteomes" id="UP001501563">
    <property type="component" value="Unassembled WGS sequence"/>
</dbReference>
<protein>
    <submittedName>
        <fullName evidence="1">Uncharacterized protein</fullName>
    </submittedName>
</protein>
<comment type="caution">
    <text evidence="1">The sequence shown here is derived from an EMBL/GenBank/DDBJ whole genome shotgun (WGS) entry which is preliminary data.</text>
</comment>